<evidence type="ECO:0000313" key="3">
    <source>
        <dbReference type="Proteomes" id="UP000274578"/>
    </source>
</evidence>
<dbReference type="CDD" id="cd00761">
    <property type="entry name" value="Glyco_tranf_GTA_type"/>
    <property type="match status" value="1"/>
</dbReference>
<dbReference type="Pfam" id="PF00535">
    <property type="entry name" value="Glycos_transf_2"/>
    <property type="match status" value="1"/>
</dbReference>
<dbReference type="KEGG" id="poc:NCTC13071_01965"/>
<dbReference type="RefSeq" id="WP_018919309.1">
    <property type="nucleotide sequence ID" value="NZ_LR134384.1"/>
</dbReference>
<dbReference type="PANTHER" id="PTHR22916">
    <property type="entry name" value="GLYCOSYLTRANSFERASE"/>
    <property type="match status" value="1"/>
</dbReference>
<evidence type="ECO:0000313" key="2">
    <source>
        <dbReference type="EMBL" id="VEH15949.1"/>
    </source>
</evidence>
<organism evidence="2 3">
    <name type="scientific">Segatella oris</name>
    <dbReference type="NCBI Taxonomy" id="28135"/>
    <lineage>
        <taxon>Bacteria</taxon>
        <taxon>Pseudomonadati</taxon>
        <taxon>Bacteroidota</taxon>
        <taxon>Bacteroidia</taxon>
        <taxon>Bacteroidales</taxon>
        <taxon>Prevotellaceae</taxon>
        <taxon>Segatella</taxon>
    </lineage>
</organism>
<evidence type="ECO:0000259" key="1">
    <source>
        <dbReference type="Pfam" id="PF00535"/>
    </source>
</evidence>
<dbReference type="InterPro" id="IPR029044">
    <property type="entry name" value="Nucleotide-diphossugar_trans"/>
</dbReference>
<dbReference type="Gene3D" id="3.90.550.10">
    <property type="entry name" value="Spore Coat Polysaccharide Biosynthesis Protein SpsA, Chain A"/>
    <property type="match status" value="1"/>
</dbReference>
<dbReference type="AlphaFoldDB" id="A0A448L7J3"/>
<protein>
    <submittedName>
        <fullName evidence="2">Hyaluronan synthase</fullName>
        <ecNumber evidence="2">2.4.1.212</ecNumber>
    </submittedName>
</protein>
<dbReference type="Proteomes" id="UP000274578">
    <property type="component" value="Chromosome 1"/>
</dbReference>
<dbReference type="EC" id="2.4.1.212" evidence="2"/>
<sequence>MKKLSILIPAYNVERWLPRCLNSILSQVEDDIEIVIVDDGSTDTTLQCANEFAEKWNDIRVFSKHNEGVGAARNYLLDKACGEFIWFVDSDDYIAEGALRHIFSELNSTIDLLSVSYNGGVFTPFEGSATEYIQKGYINGYLWTKIIRRSVIEDAHIRFDPQRYSQEDWFFLMQVYPLLGNIKQITLQAYVYCDDNENSVMREAHAEHTRRNVADSRETICNFKRFIDSHRDQSYSRAYEQWMNFSAAGYLYSLFPIDYAMEEIKNDIKIFREKGVYPVGKTGRRKADLFLMFANHEKIYLLLVKLYRIFK</sequence>
<dbReference type="InterPro" id="IPR001173">
    <property type="entry name" value="Glyco_trans_2-like"/>
</dbReference>
<accession>A0A448L7J3</accession>
<name>A0A448L7J3_9BACT</name>
<dbReference type="GeneID" id="85012749"/>
<dbReference type="PANTHER" id="PTHR22916:SF3">
    <property type="entry name" value="UDP-GLCNAC:BETAGAL BETA-1,3-N-ACETYLGLUCOSAMINYLTRANSFERASE-LIKE PROTEIN 1"/>
    <property type="match status" value="1"/>
</dbReference>
<dbReference type="SUPFAM" id="SSF53448">
    <property type="entry name" value="Nucleotide-diphospho-sugar transferases"/>
    <property type="match status" value="1"/>
</dbReference>
<gene>
    <name evidence="2" type="primary">hyaD_4</name>
    <name evidence="2" type="ORF">NCTC13071_01965</name>
</gene>
<keyword evidence="2" id="KW-0808">Transferase</keyword>
<dbReference type="EMBL" id="LR134384">
    <property type="protein sequence ID" value="VEH15949.1"/>
    <property type="molecule type" value="Genomic_DNA"/>
</dbReference>
<feature type="domain" description="Glycosyltransferase 2-like" evidence="1">
    <location>
        <begin position="5"/>
        <end position="108"/>
    </location>
</feature>
<dbReference type="GO" id="GO:0050501">
    <property type="term" value="F:hyaluronan synthase activity"/>
    <property type="evidence" value="ECO:0007669"/>
    <property type="project" value="UniProtKB-EC"/>
</dbReference>
<keyword evidence="2" id="KW-0328">Glycosyltransferase</keyword>
<reference evidence="2 3" key="1">
    <citation type="submission" date="2018-12" db="EMBL/GenBank/DDBJ databases">
        <authorList>
            <consortium name="Pathogen Informatics"/>
        </authorList>
    </citation>
    <scope>NUCLEOTIDE SEQUENCE [LARGE SCALE GENOMIC DNA]</scope>
    <source>
        <strain evidence="2 3">NCTC13071</strain>
    </source>
</reference>
<proteinExistence type="predicted"/>